<keyword evidence="1" id="KW-1133">Transmembrane helix</keyword>
<dbReference type="Proteomes" id="UP000012081">
    <property type="component" value="Unassembled WGS sequence"/>
</dbReference>
<dbReference type="STRING" id="1300222.I532_19741"/>
<feature type="transmembrane region" description="Helical" evidence="1">
    <location>
        <begin position="133"/>
        <end position="155"/>
    </location>
</feature>
<evidence type="ECO:0008006" key="4">
    <source>
        <dbReference type="Google" id="ProtNLM"/>
    </source>
</evidence>
<evidence type="ECO:0000313" key="3">
    <source>
        <dbReference type="Proteomes" id="UP000012081"/>
    </source>
</evidence>
<dbReference type="AlphaFoldDB" id="M8DBY7"/>
<dbReference type="PATRIC" id="fig|1300222.3.peg.4148"/>
<keyword evidence="1" id="KW-0812">Transmembrane</keyword>
<protein>
    <recommendedName>
        <fullName evidence="4">BclB domain-containing protein</fullName>
    </recommendedName>
</protein>
<evidence type="ECO:0000256" key="1">
    <source>
        <dbReference type="SAM" id="Phobius"/>
    </source>
</evidence>
<keyword evidence="3" id="KW-1185">Reference proteome</keyword>
<name>M8DBY7_9BACL</name>
<sequence>MATIAGGLVGTAGLVGFGSSASNVTVAGGLIDLTGTVLGPLLDFAFSVPRAGTITSIAATFSTTVGLTLPGTVVTITAQLYFAPATSNTFAPIPGAAVTLVPPLTGVVALGTISSGIISGLSIPVLPGDRLMMVFTATAAGTGTLLTTVVGYASAGVNIV</sequence>
<comment type="caution">
    <text evidence="2">The sequence shown here is derived from an EMBL/GenBank/DDBJ whole genome shotgun (WGS) entry which is preliminary data.</text>
</comment>
<reference evidence="2 3" key="1">
    <citation type="submission" date="2013-03" db="EMBL/GenBank/DDBJ databases">
        <title>Assembly of a new bacterial strain Brevibacillus borstelensis AK1.</title>
        <authorList>
            <person name="Rajan I."/>
            <person name="PoliReddy D."/>
            <person name="Sugumar T."/>
            <person name="Rathinam K."/>
            <person name="Alqarawi S."/>
            <person name="Khalil A.B."/>
            <person name="Sivakumar N."/>
        </authorList>
    </citation>
    <scope>NUCLEOTIDE SEQUENCE [LARGE SCALE GENOMIC DNA]</scope>
    <source>
        <strain evidence="2 3">AK1</strain>
    </source>
</reference>
<gene>
    <name evidence="2" type="ORF">I532_19741</name>
</gene>
<proteinExistence type="predicted"/>
<organism evidence="2 3">
    <name type="scientific">Brevibacillus borstelensis AK1</name>
    <dbReference type="NCBI Taxonomy" id="1300222"/>
    <lineage>
        <taxon>Bacteria</taxon>
        <taxon>Bacillati</taxon>
        <taxon>Bacillota</taxon>
        <taxon>Bacilli</taxon>
        <taxon>Bacillales</taxon>
        <taxon>Paenibacillaceae</taxon>
        <taxon>Brevibacillus</taxon>
    </lineage>
</organism>
<accession>M8DBY7</accession>
<evidence type="ECO:0000313" key="2">
    <source>
        <dbReference type="EMBL" id="EMT50872.1"/>
    </source>
</evidence>
<dbReference type="InterPro" id="IPR021210">
    <property type="entry name" value="Exosporium_BclB"/>
</dbReference>
<feature type="transmembrane region" description="Helical" evidence="1">
    <location>
        <begin position="104"/>
        <end position="126"/>
    </location>
</feature>
<dbReference type="EMBL" id="APBN01000011">
    <property type="protein sequence ID" value="EMT50872.1"/>
    <property type="molecule type" value="Genomic_DNA"/>
</dbReference>
<dbReference type="NCBIfam" id="TIGR03721">
    <property type="entry name" value="exospore_TM"/>
    <property type="match status" value="1"/>
</dbReference>
<keyword evidence="1" id="KW-0472">Membrane</keyword>